<sequence length="288" mass="29329">MYVITGATGALGRLAVESLLERVPAEQVRATGRRVGTLDDLAARGVDVRRADYTDPASLAEAFAGATRVLFVSGSDAGARLEQHRAVVDALSAVGTLELVAYTSILYAQTSDLVLAAEHAGTERFLAEAGLPAVLLRNGWYVENFLGALPVTIEHGMVGASGDGRFDAATRADFAAAAVAALTGGATAGDVFELGAPGFTRAELAAGIGQAAGRPVTYTDLSVEDYTAALVGAGLPEGFAAVLADSDRGAAAGLLAAPGDDLARLLGRPAQPWTQVVEQAVRAALVTP</sequence>
<proteinExistence type="predicted"/>
<dbReference type="Gene3D" id="3.40.50.720">
    <property type="entry name" value="NAD(P)-binding Rossmann-like Domain"/>
    <property type="match status" value="1"/>
</dbReference>
<keyword evidence="2" id="KW-0560">Oxidoreductase</keyword>
<evidence type="ECO:0000313" key="3">
    <source>
        <dbReference type="Proteomes" id="UP000535890"/>
    </source>
</evidence>
<evidence type="ECO:0000313" key="2">
    <source>
        <dbReference type="EMBL" id="NYD38004.1"/>
    </source>
</evidence>
<dbReference type="Proteomes" id="UP000535890">
    <property type="component" value="Unassembled WGS sequence"/>
</dbReference>
<dbReference type="InterPro" id="IPR016040">
    <property type="entry name" value="NAD(P)-bd_dom"/>
</dbReference>
<keyword evidence="3" id="KW-1185">Reference proteome</keyword>
<dbReference type="EC" id="1.6.5.2" evidence="2"/>
<dbReference type="Gene3D" id="3.90.25.10">
    <property type="entry name" value="UDP-galactose 4-epimerase, domain 1"/>
    <property type="match status" value="1"/>
</dbReference>
<dbReference type="PANTHER" id="PTHR47129:SF1">
    <property type="entry name" value="NMRA-LIKE DOMAIN-CONTAINING PROTEIN"/>
    <property type="match status" value="1"/>
</dbReference>
<dbReference type="Pfam" id="PF13460">
    <property type="entry name" value="NAD_binding_10"/>
    <property type="match status" value="1"/>
</dbReference>
<name>A0A7Y9J835_9PSEU</name>
<dbReference type="EMBL" id="JACCBN010000001">
    <property type="protein sequence ID" value="NYD38004.1"/>
    <property type="molecule type" value="Genomic_DNA"/>
</dbReference>
<dbReference type="GO" id="GO:0003955">
    <property type="term" value="F:NAD(P)H dehydrogenase (quinone) activity"/>
    <property type="evidence" value="ECO:0007669"/>
    <property type="project" value="UniProtKB-EC"/>
</dbReference>
<dbReference type="PANTHER" id="PTHR47129">
    <property type="entry name" value="QUINONE OXIDOREDUCTASE 2"/>
    <property type="match status" value="1"/>
</dbReference>
<protein>
    <submittedName>
        <fullName evidence="2">NAD(P)H dehydrogenase (Quinone)</fullName>
        <ecNumber evidence="2">1.6.5.2</ecNumber>
    </submittedName>
</protein>
<dbReference type="AlphaFoldDB" id="A0A7Y9J835"/>
<dbReference type="RefSeq" id="WP_179795508.1">
    <property type="nucleotide sequence ID" value="NZ_BAABHP010000020.1"/>
</dbReference>
<evidence type="ECO:0000259" key="1">
    <source>
        <dbReference type="Pfam" id="PF13460"/>
    </source>
</evidence>
<dbReference type="InterPro" id="IPR052718">
    <property type="entry name" value="NmrA-type_oxidoreductase"/>
</dbReference>
<organism evidence="2 3">
    <name type="scientific">Actinomycetospora corticicola</name>
    <dbReference type="NCBI Taxonomy" id="663602"/>
    <lineage>
        <taxon>Bacteria</taxon>
        <taxon>Bacillati</taxon>
        <taxon>Actinomycetota</taxon>
        <taxon>Actinomycetes</taxon>
        <taxon>Pseudonocardiales</taxon>
        <taxon>Pseudonocardiaceae</taxon>
        <taxon>Actinomycetospora</taxon>
    </lineage>
</organism>
<gene>
    <name evidence="2" type="ORF">BJ983_004106</name>
</gene>
<dbReference type="InterPro" id="IPR036291">
    <property type="entry name" value="NAD(P)-bd_dom_sf"/>
</dbReference>
<feature type="domain" description="NAD(P)-binding" evidence="1">
    <location>
        <begin position="6"/>
        <end position="183"/>
    </location>
</feature>
<accession>A0A7Y9J835</accession>
<comment type="caution">
    <text evidence="2">The sequence shown here is derived from an EMBL/GenBank/DDBJ whole genome shotgun (WGS) entry which is preliminary data.</text>
</comment>
<reference evidence="2 3" key="1">
    <citation type="submission" date="2020-07" db="EMBL/GenBank/DDBJ databases">
        <title>Sequencing the genomes of 1000 actinobacteria strains.</title>
        <authorList>
            <person name="Klenk H.-P."/>
        </authorList>
    </citation>
    <scope>NUCLEOTIDE SEQUENCE [LARGE SCALE GENOMIC DNA]</scope>
    <source>
        <strain evidence="2 3">DSM 45772</strain>
    </source>
</reference>
<dbReference type="SUPFAM" id="SSF51735">
    <property type="entry name" value="NAD(P)-binding Rossmann-fold domains"/>
    <property type="match status" value="1"/>
</dbReference>